<evidence type="ECO:0000313" key="3">
    <source>
        <dbReference type="EMBL" id="AVR46678.1"/>
    </source>
</evidence>
<gene>
    <name evidence="3" type="ORF">C7S20_16165</name>
</gene>
<name>A0A2R3Z8R1_9FLAO</name>
<proteinExistence type="predicted"/>
<organism evidence="3 4">
    <name type="scientific">Christiangramia fulva</name>
    <dbReference type="NCBI Taxonomy" id="2126553"/>
    <lineage>
        <taxon>Bacteria</taxon>
        <taxon>Pseudomonadati</taxon>
        <taxon>Bacteroidota</taxon>
        <taxon>Flavobacteriia</taxon>
        <taxon>Flavobacteriales</taxon>
        <taxon>Flavobacteriaceae</taxon>
        <taxon>Christiangramia</taxon>
    </lineage>
</organism>
<keyword evidence="2" id="KW-0812">Transmembrane</keyword>
<feature type="region of interest" description="Disordered" evidence="1">
    <location>
        <begin position="1"/>
        <end position="34"/>
    </location>
</feature>
<evidence type="ECO:0000313" key="4">
    <source>
        <dbReference type="Proteomes" id="UP000241507"/>
    </source>
</evidence>
<accession>A0A2R3Z8R1</accession>
<reference evidence="4" key="1">
    <citation type="submission" date="2018-03" db="EMBL/GenBank/DDBJ databases">
        <title>Gramella fulva sp. nov., isolated from a dry surface of tidal flat.</title>
        <authorList>
            <person name="Hwang S.H."/>
            <person name="Hwang W.M."/>
            <person name="Kang K."/>
            <person name="Ahn T.-Y."/>
        </authorList>
    </citation>
    <scope>NUCLEOTIDE SEQUENCE [LARGE SCALE GENOMIC DNA]</scope>
    <source>
        <strain evidence="4">SH35</strain>
    </source>
</reference>
<protein>
    <submittedName>
        <fullName evidence="3">Uncharacterized protein</fullName>
    </submittedName>
</protein>
<dbReference type="Proteomes" id="UP000241507">
    <property type="component" value="Chromosome"/>
</dbReference>
<dbReference type="AlphaFoldDB" id="A0A2R3Z8R1"/>
<evidence type="ECO:0000256" key="2">
    <source>
        <dbReference type="SAM" id="Phobius"/>
    </source>
</evidence>
<sequence>MSFESTGGNVVQRKSDFRSQSNYNTSRHKSSVSEGWVFRRSRLTDDDLELFRQNILREHKKKHYRVLATTAILFLLIGILLYFLLS</sequence>
<dbReference type="KEGG" id="grs:C7S20_16165"/>
<keyword evidence="4" id="KW-1185">Reference proteome</keyword>
<keyword evidence="2" id="KW-0472">Membrane</keyword>
<keyword evidence="2" id="KW-1133">Transmembrane helix</keyword>
<evidence type="ECO:0000256" key="1">
    <source>
        <dbReference type="SAM" id="MobiDB-lite"/>
    </source>
</evidence>
<feature type="transmembrane region" description="Helical" evidence="2">
    <location>
        <begin position="66"/>
        <end position="85"/>
    </location>
</feature>
<dbReference type="EMBL" id="CP028136">
    <property type="protein sequence ID" value="AVR46678.1"/>
    <property type="molecule type" value="Genomic_DNA"/>
</dbReference>